<dbReference type="GeneID" id="90979728"/>
<keyword evidence="1" id="KW-0472">Membrane</keyword>
<evidence type="ECO:0000256" key="1">
    <source>
        <dbReference type="SAM" id="Phobius"/>
    </source>
</evidence>
<comment type="caution">
    <text evidence="2">The sequence shown here is derived from an EMBL/GenBank/DDBJ whole genome shotgun (WGS) entry which is preliminary data.</text>
</comment>
<feature type="transmembrane region" description="Helical" evidence="1">
    <location>
        <begin position="20"/>
        <end position="39"/>
    </location>
</feature>
<name>A0A7J6JDG2_COLFN</name>
<keyword evidence="1" id="KW-1133">Transmembrane helix</keyword>
<sequence length="68" mass="7939">MQQQRRRQNWRTRMLLRPCLIVAIVVIIVILVSVVPVVIRLRPPSPSSIVSVVEYGYLRYHEKARPST</sequence>
<dbReference type="RefSeq" id="XP_066009343.1">
    <property type="nucleotide sequence ID" value="XM_066151233.1"/>
</dbReference>
<dbReference type="InParanoid" id="A0A7J6JDG2"/>
<gene>
    <name evidence="2" type="ORF">CGGC5_v004152</name>
</gene>
<dbReference type="AlphaFoldDB" id="A0A7J6JDG2"/>
<dbReference type="EMBL" id="ANPB02000002">
    <property type="protein sequence ID" value="KAF4488318.1"/>
    <property type="molecule type" value="Genomic_DNA"/>
</dbReference>
<evidence type="ECO:0000313" key="3">
    <source>
        <dbReference type="Proteomes" id="UP000011096"/>
    </source>
</evidence>
<reference evidence="2 3" key="2">
    <citation type="submission" date="2020-04" db="EMBL/GenBank/DDBJ databases">
        <title>Genome sequencing and assembly of multiple isolates from the Colletotrichum gloeosporioides species complex.</title>
        <authorList>
            <person name="Gan P."/>
            <person name="Shirasu K."/>
        </authorList>
    </citation>
    <scope>NUCLEOTIDE SEQUENCE [LARGE SCALE GENOMIC DNA]</scope>
    <source>
        <strain evidence="2 3">Nara gc5</strain>
    </source>
</reference>
<keyword evidence="1" id="KW-0812">Transmembrane</keyword>
<organism evidence="2 3">
    <name type="scientific">Colletotrichum fructicola (strain Nara gc5)</name>
    <name type="common">Anthracnose fungus</name>
    <name type="synonym">Colletotrichum gloeosporioides (strain Nara gc5)</name>
    <dbReference type="NCBI Taxonomy" id="1213859"/>
    <lineage>
        <taxon>Eukaryota</taxon>
        <taxon>Fungi</taxon>
        <taxon>Dikarya</taxon>
        <taxon>Ascomycota</taxon>
        <taxon>Pezizomycotina</taxon>
        <taxon>Sordariomycetes</taxon>
        <taxon>Hypocreomycetidae</taxon>
        <taxon>Glomerellales</taxon>
        <taxon>Glomerellaceae</taxon>
        <taxon>Colletotrichum</taxon>
        <taxon>Colletotrichum gloeosporioides species complex</taxon>
    </lineage>
</organism>
<keyword evidence="3" id="KW-1185">Reference proteome</keyword>
<dbReference type="Proteomes" id="UP000011096">
    <property type="component" value="Unassembled WGS sequence"/>
</dbReference>
<reference evidence="2 3" key="1">
    <citation type="submission" date="2012-08" db="EMBL/GenBank/DDBJ databases">
        <authorList>
            <person name="Gan P.H.P."/>
            <person name="Ikeda K."/>
            <person name="Irieda H."/>
            <person name="Narusaka M."/>
            <person name="O'Connell R.J."/>
            <person name="Narusaka Y."/>
            <person name="Takano Y."/>
            <person name="Kubo Y."/>
            <person name="Shirasu K."/>
        </authorList>
    </citation>
    <scope>NUCLEOTIDE SEQUENCE [LARGE SCALE GENOMIC DNA]</scope>
    <source>
        <strain evidence="2 3">Nara gc5</strain>
    </source>
</reference>
<proteinExistence type="predicted"/>
<evidence type="ECO:0000313" key="2">
    <source>
        <dbReference type="EMBL" id="KAF4488318.1"/>
    </source>
</evidence>
<protein>
    <submittedName>
        <fullName evidence="2">Uncharacterized protein</fullName>
    </submittedName>
</protein>
<accession>A0A7J6JDG2</accession>